<dbReference type="Pfam" id="PF25601">
    <property type="entry name" value="AAA_lid_14"/>
    <property type="match status" value="1"/>
</dbReference>
<sequence>MSETDGARILVVEDDDSLRGLLVEELREAGYTVTAVGTAPAAREVLDSDPVELVVSDLRLPGSDGMALLRATREGSGGDAVGFIVITAFGTISQAVEALKAGADDFLTKPLDLEHLLLGVGRVLEHRRLRRRVSEFEALLGGDDFHGLIGRSRPMQALFTGIRRIGAGEGPVLVTGESGTGKELVARAVHAESPRQAGPFIAVNCAGVPAELLESEFFGHVQGAFTGAHRARAGLFQAADGGTLFLDEIAEMPAALQAKLLRVLEDSRVRPVGADREQAVDLRIVAATHQDLEAAVERGDFRADLFYRLETFRLPVPPLRERGDDVDLLAARLVSRFAQRLGRATPRLAPETLACLRRYAFPGNVRELANAIERAVTFADGDSVQPADLPERVRRPGTSEPSALPDGLTPASELPPLAEVERRYIQQVMEAVDGNKRRAADILGIGRRTLYRKLDGDEA</sequence>
<dbReference type="RefSeq" id="WP_109680049.1">
    <property type="nucleotide sequence ID" value="NZ_CP086615.1"/>
</dbReference>
<feature type="region of interest" description="Disordered" evidence="7">
    <location>
        <begin position="383"/>
        <end position="415"/>
    </location>
</feature>
<gene>
    <name evidence="10" type="ORF">DEM34_17130</name>
</gene>
<protein>
    <submittedName>
        <fullName evidence="10">Sigma-54-dependent Fis family transcriptional regulator</fullName>
    </submittedName>
</protein>
<dbReference type="InterPro" id="IPR009057">
    <property type="entry name" value="Homeodomain-like_sf"/>
</dbReference>
<organism evidence="10 11">
    <name type="scientific">Sediminicurvatus halobius</name>
    <dbReference type="NCBI Taxonomy" id="2182432"/>
    <lineage>
        <taxon>Bacteria</taxon>
        <taxon>Pseudomonadati</taxon>
        <taxon>Pseudomonadota</taxon>
        <taxon>Gammaproteobacteria</taxon>
        <taxon>Chromatiales</taxon>
        <taxon>Ectothiorhodospiraceae</taxon>
        <taxon>Sediminicurvatus</taxon>
    </lineage>
</organism>
<dbReference type="PANTHER" id="PTHR32071:SF117">
    <property type="entry name" value="PTS-DEPENDENT DIHYDROXYACETONE KINASE OPERON REGULATORY PROTEIN-RELATED"/>
    <property type="match status" value="1"/>
</dbReference>
<accession>A0A2U2MWU3</accession>
<dbReference type="Gene3D" id="1.10.8.60">
    <property type="match status" value="1"/>
</dbReference>
<dbReference type="InterPro" id="IPR058031">
    <property type="entry name" value="AAA_lid_NorR"/>
</dbReference>
<evidence type="ECO:0000259" key="9">
    <source>
        <dbReference type="PROSITE" id="PS50110"/>
    </source>
</evidence>
<dbReference type="FunFam" id="3.40.50.300:FF:000006">
    <property type="entry name" value="DNA-binding transcriptional regulator NtrC"/>
    <property type="match status" value="1"/>
</dbReference>
<dbReference type="PROSITE" id="PS50045">
    <property type="entry name" value="SIGMA54_INTERACT_4"/>
    <property type="match status" value="1"/>
</dbReference>
<dbReference type="Gene3D" id="3.40.50.2300">
    <property type="match status" value="1"/>
</dbReference>
<evidence type="ECO:0000313" key="11">
    <source>
        <dbReference type="Proteomes" id="UP000245474"/>
    </source>
</evidence>
<dbReference type="InterPro" id="IPR002197">
    <property type="entry name" value="HTH_Fis"/>
</dbReference>
<dbReference type="PROSITE" id="PS00675">
    <property type="entry name" value="SIGMA54_INTERACT_1"/>
    <property type="match status" value="1"/>
</dbReference>
<dbReference type="SMART" id="SM00382">
    <property type="entry name" value="AAA"/>
    <property type="match status" value="1"/>
</dbReference>
<keyword evidence="11" id="KW-1185">Reference proteome</keyword>
<feature type="modified residue" description="4-aspartylphosphate" evidence="6">
    <location>
        <position position="57"/>
    </location>
</feature>
<keyword evidence="6" id="KW-0597">Phosphoprotein</keyword>
<dbReference type="Pfam" id="PF00072">
    <property type="entry name" value="Response_reg"/>
    <property type="match status" value="1"/>
</dbReference>
<dbReference type="AlphaFoldDB" id="A0A2U2MWU3"/>
<dbReference type="InterPro" id="IPR025943">
    <property type="entry name" value="Sigma_54_int_dom_ATP-bd_2"/>
</dbReference>
<dbReference type="SUPFAM" id="SSF52540">
    <property type="entry name" value="P-loop containing nucleoside triphosphate hydrolases"/>
    <property type="match status" value="1"/>
</dbReference>
<evidence type="ECO:0000313" key="10">
    <source>
        <dbReference type="EMBL" id="PWG61292.1"/>
    </source>
</evidence>
<comment type="caution">
    <text evidence="10">The sequence shown here is derived from an EMBL/GenBank/DDBJ whole genome shotgun (WGS) entry which is preliminary data.</text>
</comment>
<reference evidence="10 11" key="1">
    <citation type="submission" date="2018-05" db="EMBL/GenBank/DDBJ databases">
        <title>Spiribacter halobius sp. nov., a moderately halophilic bacterium isolated from marine solar saltern.</title>
        <authorList>
            <person name="Zheng W.-S."/>
            <person name="Lu D.-C."/>
            <person name="Du Z.-J."/>
        </authorList>
    </citation>
    <scope>NUCLEOTIDE SEQUENCE [LARGE SCALE GENOMIC DNA]</scope>
    <source>
        <strain evidence="10 11">E85</strain>
    </source>
</reference>
<dbReference type="InterPro" id="IPR025662">
    <property type="entry name" value="Sigma_54_int_dom_ATP-bd_1"/>
</dbReference>
<dbReference type="OrthoDB" id="9804019at2"/>
<dbReference type="SMART" id="SM00448">
    <property type="entry name" value="REC"/>
    <property type="match status" value="1"/>
</dbReference>
<dbReference type="GO" id="GO:0000160">
    <property type="term" value="P:phosphorelay signal transduction system"/>
    <property type="evidence" value="ECO:0007669"/>
    <property type="project" value="InterPro"/>
</dbReference>
<keyword evidence="4" id="KW-0238">DNA-binding</keyword>
<dbReference type="SUPFAM" id="SSF52172">
    <property type="entry name" value="CheY-like"/>
    <property type="match status" value="1"/>
</dbReference>
<feature type="domain" description="Sigma-54 factor interaction" evidence="8">
    <location>
        <begin position="148"/>
        <end position="377"/>
    </location>
</feature>
<dbReference type="CDD" id="cd00009">
    <property type="entry name" value="AAA"/>
    <property type="match status" value="1"/>
</dbReference>
<dbReference type="EMBL" id="QFFI01000040">
    <property type="protein sequence ID" value="PWG61292.1"/>
    <property type="molecule type" value="Genomic_DNA"/>
</dbReference>
<keyword evidence="1" id="KW-0547">Nucleotide-binding</keyword>
<dbReference type="InterPro" id="IPR003593">
    <property type="entry name" value="AAA+_ATPase"/>
</dbReference>
<dbReference type="PRINTS" id="PR01590">
    <property type="entry name" value="HTHFIS"/>
</dbReference>
<evidence type="ECO:0000259" key="8">
    <source>
        <dbReference type="PROSITE" id="PS50045"/>
    </source>
</evidence>
<keyword evidence="2" id="KW-0067">ATP-binding</keyword>
<dbReference type="Pfam" id="PF00158">
    <property type="entry name" value="Sigma54_activat"/>
    <property type="match status" value="1"/>
</dbReference>
<feature type="domain" description="Response regulatory" evidence="9">
    <location>
        <begin position="8"/>
        <end position="124"/>
    </location>
</feature>
<dbReference type="InterPro" id="IPR025944">
    <property type="entry name" value="Sigma_54_int_dom_CS"/>
</dbReference>
<dbReference type="InterPro" id="IPR001789">
    <property type="entry name" value="Sig_transdc_resp-reg_receiver"/>
</dbReference>
<evidence type="ECO:0000256" key="4">
    <source>
        <dbReference type="ARBA" id="ARBA00023125"/>
    </source>
</evidence>
<evidence type="ECO:0000256" key="1">
    <source>
        <dbReference type="ARBA" id="ARBA00022741"/>
    </source>
</evidence>
<dbReference type="Gene3D" id="1.10.10.60">
    <property type="entry name" value="Homeodomain-like"/>
    <property type="match status" value="1"/>
</dbReference>
<dbReference type="PROSITE" id="PS00676">
    <property type="entry name" value="SIGMA54_INTERACT_2"/>
    <property type="match status" value="1"/>
</dbReference>
<dbReference type="GO" id="GO:0043565">
    <property type="term" value="F:sequence-specific DNA binding"/>
    <property type="evidence" value="ECO:0007669"/>
    <property type="project" value="InterPro"/>
</dbReference>
<evidence type="ECO:0000256" key="3">
    <source>
        <dbReference type="ARBA" id="ARBA00023015"/>
    </source>
</evidence>
<name>A0A2U2MWU3_9GAMM</name>
<dbReference type="PROSITE" id="PS50110">
    <property type="entry name" value="RESPONSE_REGULATORY"/>
    <property type="match status" value="1"/>
</dbReference>
<dbReference type="Gene3D" id="3.40.50.300">
    <property type="entry name" value="P-loop containing nucleotide triphosphate hydrolases"/>
    <property type="match status" value="1"/>
</dbReference>
<evidence type="ECO:0000256" key="2">
    <source>
        <dbReference type="ARBA" id="ARBA00022840"/>
    </source>
</evidence>
<dbReference type="InterPro" id="IPR002078">
    <property type="entry name" value="Sigma_54_int"/>
</dbReference>
<evidence type="ECO:0000256" key="5">
    <source>
        <dbReference type="ARBA" id="ARBA00023163"/>
    </source>
</evidence>
<keyword evidence="5" id="KW-0804">Transcription</keyword>
<keyword evidence="3" id="KW-0805">Transcription regulation</keyword>
<dbReference type="Proteomes" id="UP000245474">
    <property type="component" value="Unassembled WGS sequence"/>
</dbReference>
<proteinExistence type="predicted"/>
<evidence type="ECO:0000256" key="7">
    <source>
        <dbReference type="SAM" id="MobiDB-lite"/>
    </source>
</evidence>
<dbReference type="GO" id="GO:0006355">
    <property type="term" value="P:regulation of DNA-templated transcription"/>
    <property type="evidence" value="ECO:0007669"/>
    <property type="project" value="InterPro"/>
</dbReference>
<dbReference type="InterPro" id="IPR011006">
    <property type="entry name" value="CheY-like_superfamily"/>
</dbReference>
<evidence type="ECO:0000256" key="6">
    <source>
        <dbReference type="PROSITE-ProRule" id="PRU00169"/>
    </source>
</evidence>
<dbReference type="PANTHER" id="PTHR32071">
    <property type="entry name" value="TRANSCRIPTIONAL REGULATORY PROTEIN"/>
    <property type="match status" value="1"/>
</dbReference>
<dbReference type="SUPFAM" id="SSF46689">
    <property type="entry name" value="Homeodomain-like"/>
    <property type="match status" value="1"/>
</dbReference>
<dbReference type="Pfam" id="PF02954">
    <property type="entry name" value="HTH_8"/>
    <property type="match status" value="1"/>
</dbReference>
<dbReference type="InterPro" id="IPR027417">
    <property type="entry name" value="P-loop_NTPase"/>
</dbReference>
<dbReference type="GO" id="GO:0005524">
    <property type="term" value="F:ATP binding"/>
    <property type="evidence" value="ECO:0007669"/>
    <property type="project" value="UniProtKB-KW"/>
</dbReference>
<dbReference type="PROSITE" id="PS00688">
    <property type="entry name" value="SIGMA54_INTERACT_3"/>
    <property type="match status" value="1"/>
</dbReference>